<dbReference type="EMBL" id="JBHSJJ010000015">
    <property type="protein sequence ID" value="MFC4874069.1"/>
    <property type="molecule type" value="Genomic_DNA"/>
</dbReference>
<keyword evidence="7" id="KW-1185">Reference proteome</keyword>
<organism evidence="6 7">
    <name type="scientific">Negadavirga shengliensis</name>
    <dbReference type="NCBI Taxonomy" id="1389218"/>
    <lineage>
        <taxon>Bacteria</taxon>
        <taxon>Pseudomonadati</taxon>
        <taxon>Bacteroidota</taxon>
        <taxon>Cytophagia</taxon>
        <taxon>Cytophagales</taxon>
        <taxon>Cyclobacteriaceae</taxon>
        <taxon>Negadavirga</taxon>
    </lineage>
</organism>
<feature type="transmembrane region" description="Helical" evidence="4">
    <location>
        <begin position="49"/>
        <end position="65"/>
    </location>
</feature>
<reference evidence="7" key="1">
    <citation type="journal article" date="2019" name="Int. J. Syst. Evol. Microbiol.">
        <title>The Global Catalogue of Microorganisms (GCM) 10K type strain sequencing project: providing services to taxonomists for standard genome sequencing and annotation.</title>
        <authorList>
            <consortium name="The Broad Institute Genomics Platform"/>
            <consortium name="The Broad Institute Genome Sequencing Center for Infectious Disease"/>
            <person name="Wu L."/>
            <person name="Ma J."/>
        </authorList>
    </citation>
    <scope>NUCLEOTIDE SEQUENCE [LARGE SCALE GENOMIC DNA]</scope>
    <source>
        <strain evidence="7">CGMCC 4.7466</strain>
    </source>
</reference>
<dbReference type="InterPro" id="IPR027417">
    <property type="entry name" value="P-loop_NTPase"/>
</dbReference>
<evidence type="ECO:0000313" key="7">
    <source>
        <dbReference type="Proteomes" id="UP001595818"/>
    </source>
</evidence>
<keyword evidence="4" id="KW-1133">Transmembrane helix</keyword>
<evidence type="ECO:0000256" key="4">
    <source>
        <dbReference type="SAM" id="Phobius"/>
    </source>
</evidence>
<dbReference type="InterPro" id="IPR000432">
    <property type="entry name" value="DNA_mismatch_repair_MutS_C"/>
</dbReference>
<protein>
    <submittedName>
        <fullName evidence="6">DNA mismatch repair protein</fullName>
    </submittedName>
</protein>
<dbReference type="Pfam" id="PF00488">
    <property type="entry name" value="MutS_V"/>
    <property type="match status" value="1"/>
</dbReference>
<dbReference type="Proteomes" id="UP001595818">
    <property type="component" value="Unassembled WGS sequence"/>
</dbReference>
<comment type="caution">
    <text evidence="6">The sequence shown here is derived from an EMBL/GenBank/DDBJ whole genome shotgun (WGS) entry which is preliminary data.</text>
</comment>
<dbReference type="Gene3D" id="3.40.50.300">
    <property type="entry name" value="P-loop containing nucleotide triphosphate hydrolases"/>
    <property type="match status" value="1"/>
</dbReference>
<accession>A0ABV9T620</accession>
<keyword evidence="3" id="KW-0238">DNA-binding</keyword>
<dbReference type="InterPro" id="IPR036187">
    <property type="entry name" value="DNA_mismatch_repair_MutS_sf"/>
</dbReference>
<dbReference type="PANTHER" id="PTHR11361:SF99">
    <property type="entry name" value="DNA MISMATCH REPAIR PROTEIN"/>
    <property type="match status" value="1"/>
</dbReference>
<dbReference type="RefSeq" id="WP_377067560.1">
    <property type="nucleotide sequence ID" value="NZ_JBHSJJ010000015.1"/>
</dbReference>
<sequence length="586" mass="67272">MDINFDFSDPARALAKTKRRIVLLSLGRLALFLSLIAITAVGLAEYNRLLLLFIPLSFMFVYLILRFNEQKDREAFILAIAKIKADKKKRLKRELASFDPGQEFSSKSHPYANDLDLFGEHSLFQLINHTVSKGGKEKLASWMLSLMDKHSARQRNLAITELSKKEYFLLTYEAIGQAFLKEEKPKEKFYRWLNAPGSWKKAFWVPMIGGPFAGTFLLFGVLFGYLPFYYLSFFILVGLLVLGLVFRPLLAAVKAMPNDGDLKTYKYWAQLLENISFSNDSLIALQAPIKNDNFKSSEALKTLQQKSFVVQNRMNLMYLIFNLLFWTDFIILYRLEKWKAKYGYRVQQWKEVYEEWEAMTSLASFTDEEKLHCEVEWLEKAVLSFQTLKHPLIAPEKCVGNDFDLPEDKKTILLTGSNMSGKTTFMRTIGINLVLTGMGLSPMATRFSTGEFHLYTSMRNIDSLGESVSSFYAELARIKGLLKLASQDKPVFFLLDEILKGTNTRDRIMGSEALIRQLSETPAKGIISTHDIELSELENTLPTLVNYSFHHKIEENEIHFDYKLKSGACPDFNAQKLMELMGIRLL</sequence>
<feature type="transmembrane region" description="Helical" evidence="4">
    <location>
        <begin position="202"/>
        <end position="222"/>
    </location>
</feature>
<gene>
    <name evidence="6" type="ORF">ACFPFU_20355</name>
</gene>
<name>A0ABV9T620_9BACT</name>
<keyword evidence="4" id="KW-0812">Transmembrane</keyword>
<keyword evidence="4" id="KW-0472">Membrane</keyword>
<dbReference type="SMART" id="SM00534">
    <property type="entry name" value="MUTSac"/>
    <property type="match status" value="1"/>
</dbReference>
<keyword evidence="1" id="KW-0547">Nucleotide-binding</keyword>
<evidence type="ECO:0000256" key="1">
    <source>
        <dbReference type="ARBA" id="ARBA00022741"/>
    </source>
</evidence>
<dbReference type="InterPro" id="IPR045076">
    <property type="entry name" value="MutS"/>
</dbReference>
<feature type="transmembrane region" description="Helical" evidence="4">
    <location>
        <begin position="316"/>
        <end position="335"/>
    </location>
</feature>
<evidence type="ECO:0000259" key="5">
    <source>
        <dbReference type="SMART" id="SM00534"/>
    </source>
</evidence>
<feature type="transmembrane region" description="Helical" evidence="4">
    <location>
        <begin position="228"/>
        <end position="246"/>
    </location>
</feature>
<evidence type="ECO:0000256" key="2">
    <source>
        <dbReference type="ARBA" id="ARBA00022840"/>
    </source>
</evidence>
<feature type="domain" description="DNA mismatch repair proteins mutS family" evidence="5">
    <location>
        <begin position="409"/>
        <end position="586"/>
    </location>
</feature>
<evidence type="ECO:0000313" key="6">
    <source>
        <dbReference type="EMBL" id="MFC4874069.1"/>
    </source>
</evidence>
<proteinExistence type="predicted"/>
<evidence type="ECO:0000256" key="3">
    <source>
        <dbReference type="ARBA" id="ARBA00023125"/>
    </source>
</evidence>
<keyword evidence="2" id="KW-0067">ATP-binding</keyword>
<dbReference type="PANTHER" id="PTHR11361">
    <property type="entry name" value="DNA MISMATCH REPAIR PROTEIN MUTS FAMILY MEMBER"/>
    <property type="match status" value="1"/>
</dbReference>
<dbReference type="SUPFAM" id="SSF48334">
    <property type="entry name" value="DNA repair protein MutS, domain III"/>
    <property type="match status" value="1"/>
</dbReference>
<dbReference type="SUPFAM" id="SSF52540">
    <property type="entry name" value="P-loop containing nucleoside triphosphate hydrolases"/>
    <property type="match status" value="1"/>
</dbReference>
<dbReference type="Gene3D" id="1.10.1420.10">
    <property type="match status" value="1"/>
</dbReference>
<feature type="transmembrane region" description="Helical" evidence="4">
    <location>
        <begin position="21"/>
        <end position="43"/>
    </location>
</feature>